<accession>A0A5J5F8C7</accession>
<protein>
    <recommendedName>
        <fullName evidence="4">Secreted protein</fullName>
    </recommendedName>
</protein>
<organism evidence="2 3">
    <name type="scientific">Sphaerosporella brunnea</name>
    <dbReference type="NCBI Taxonomy" id="1250544"/>
    <lineage>
        <taxon>Eukaryota</taxon>
        <taxon>Fungi</taxon>
        <taxon>Dikarya</taxon>
        <taxon>Ascomycota</taxon>
        <taxon>Pezizomycotina</taxon>
        <taxon>Pezizomycetes</taxon>
        <taxon>Pezizales</taxon>
        <taxon>Pyronemataceae</taxon>
        <taxon>Sphaerosporella</taxon>
    </lineage>
</organism>
<proteinExistence type="predicted"/>
<evidence type="ECO:0000256" key="1">
    <source>
        <dbReference type="SAM" id="SignalP"/>
    </source>
</evidence>
<keyword evidence="1" id="KW-0732">Signal</keyword>
<dbReference type="AlphaFoldDB" id="A0A5J5F8C7"/>
<dbReference type="EMBL" id="VXIS01000018">
    <property type="protein sequence ID" value="KAA8913050.1"/>
    <property type="molecule type" value="Genomic_DNA"/>
</dbReference>
<evidence type="ECO:0000313" key="2">
    <source>
        <dbReference type="EMBL" id="KAA8913050.1"/>
    </source>
</evidence>
<comment type="caution">
    <text evidence="2">The sequence shown here is derived from an EMBL/GenBank/DDBJ whole genome shotgun (WGS) entry which is preliminary data.</text>
</comment>
<sequence>MIWNDRWLRLSSLICSFLGTTTRSQNPGFRRHEHRCCPVPMKRALLCNNKGLDFGDVSSSHGHMRILVRDLGHRQREMPCATASDGLRCMWGPVEPNSGHRTGARPDIRLVCQMPGEFGVAVKVKVCS</sequence>
<evidence type="ECO:0008006" key="4">
    <source>
        <dbReference type="Google" id="ProtNLM"/>
    </source>
</evidence>
<feature type="chain" id="PRO_5023859443" description="Secreted protein" evidence="1">
    <location>
        <begin position="25"/>
        <end position="128"/>
    </location>
</feature>
<gene>
    <name evidence="2" type="ORF">FN846DRAFT_931612</name>
</gene>
<evidence type="ECO:0000313" key="3">
    <source>
        <dbReference type="Proteomes" id="UP000326924"/>
    </source>
</evidence>
<dbReference type="Proteomes" id="UP000326924">
    <property type="component" value="Unassembled WGS sequence"/>
</dbReference>
<dbReference type="InParanoid" id="A0A5J5F8C7"/>
<feature type="signal peptide" evidence="1">
    <location>
        <begin position="1"/>
        <end position="24"/>
    </location>
</feature>
<keyword evidence="3" id="KW-1185">Reference proteome</keyword>
<reference evidence="2 3" key="1">
    <citation type="submission" date="2019-09" db="EMBL/GenBank/DDBJ databases">
        <title>Draft genome of the ectomycorrhizal ascomycete Sphaerosporella brunnea.</title>
        <authorList>
            <consortium name="DOE Joint Genome Institute"/>
            <person name="Benucci G.M."/>
            <person name="Marozzi G."/>
            <person name="Antonielli L."/>
            <person name="Sanchez S."/>
            <person name="Marco P."/>
            <person name="Wang X."/>
            <person name="Falini L.B."/>
            <person name="Barry K."/>
            <person name="Haridas S."/>
            <person name="Lipzen A."/>
            <person name="Labutti K."/>
            <person name="Grigoriev I.V."/>
            <person name="Murat C."/>
            <person name="Martin F."/>
            <person name="Albertini E."/>
            <person name="Donnini D."/>
            <person name="Bonito G."/>
        </authorList>
    </citation>
    <scope>NUCLEOTIDE SEQUENCE [LARGE SCALE GENOMIC DNA]</scope>
    <source>
        <strain evidence="2 3">Sb_GMNB300</strain>
    </source>
</reference>
<name>A0A5J5F8C7_9PEZI</name>